<evidence type="ECO:0000259" key="3">
    <source>
        <dbReference type="PROSITE" id="PS50102"/>
    </source>
</evidence>
<dbReference type="STRING" id="933388.S8ALC8"/>
<feature type="compositionally biased region" description="Low complexity" evidence="2">
    <location>
        <begin position="428"/>
        <end position="460"/>
    </location>
</feature>
<dbReference type="EMBL" id="KB644409">
    <property type="protein sequence ID" value="EPS26668.1"/>
    <property type="molecule type" value="Genomic_DNA"/>
</dbReference>
<feature type="compositionally biased region" description="Polar residues" evidence="2">
    <location>
        <begin position="593"/>
        <end position="603"/>
    </location>
</feature>
<feature type="compositionally biased region" description="Low complexity" evidence="2">
    <location>
        <begin position="240"/>
        <end position="250"/>
    </location>
</feature>
<evidence type="ECO:0000256" key="1">
    <source>
        <dbReference type="PROSITE-ProRule" id="PRU00176"/>
    </source>
</evidence>
<evidence type="ECO:0000313" key="4">
    <source>
        <dbReference type="EMBL" id="EPS26668.1"/>
    </source>
</evidence>
<sequence>MTVQPVDASCEAKSPRGDRLQEEPSAKNAQGLFPPAACIFVGNLSTKVSPDILANDLKSVFTEFGSCHVKIKQDRKKGLPGAFVQFERVEDANAALAREEPAILHDRPLRIEKAKAQRVACLGLRSLQPITTQDVVAALGSRGPLETYTIESQQTGLQSWTDVAKVTFAFVDDYRDAIRHFHKDERYYLHPFEMDHNLEQQGTAPGPAQDPVNHLPPRPKATSGLHFSRSGNFQHRHGGPRQYRNGNGNYRGRGGHRRGYPQGTYAEINEDISRFAPPPPPPHQHPMYNGYPAFMGPPPSPDMYGNYSPQPYMPAAHPGFMGHHTPPDMYGHYSPPPFMSPGHPVPWIGPPHGYFPGPAYPENGSIYPHPGYDGYQDEQYGYPPNPGYGEPWAGPVNMPSSPPDMEYPTADQAEAEPESQPQVIVRLPGPTEDTTAPAATESTGSTETATATEVPAAQPVITTHNEHPTEEEGENINNEDNGDDDYVAGVPLNPKVPEKAPRLIRVHNDDEEEDEATLITRLQRISCVNQASMSPIMENTDDESITAVESRSRSRSCSLSIRHPRSHSHSSSISISHPYSASRSRSTSACGFRSTSPLKSSMSVCAHDDDEEGDFVGGNLPMA</sequence>
<feature type="region of interest" description="Disordered" evidence="2">
    <location>
        <begin position="391"/>
        <end position="483"/>
    </location>
</feature>
<protein>
    <recommendedName>
        <fullName evidence="3">RRM domain-containing protein</fullName>
    </recommendedName>
</protein>
<dbReference type="InterPro" id="IPR000504">
    <property type="entry name" value="RRM_dom"/>
</dbReference>
<dbReference type="InterPro" id="IPR035979">
    <property type="entry name" value="RBD_domain_sf"/>
</dbReference>
<keyword evidence="1" id="KW-0694">RNA-binding</keyword>
<feature type="domain" description="RRM" evidence="3">
    <location>
        <begin position="37"/>
        <end position="116"/>
    </location>
</feature>
<feature type="region of interest" description="Disordered" evidence="2">
    <location>
        <begin position="198"/>
        <end position="261"/>
    </location>
</feature>
<reference evidence="4 5" key="1">
    <citation type="journal article" date="2013" name="PLoS ONE">
        <title>Genomic and secretomic analyses reveal unique features of the lignocellulolytic enzyme system of Penicillium decumbens.</title>
        <authorList>
            <person name="Liu G."/>
            <person name="Zhang L."/>
            <person name="Wei X."/>
            <person name="Zou G."/>
            <person name="Qin Y."/>
            <person name="Ma L."/>
            <person name="Li J."/>
            <person name="Zheng H."/>
            <person name="Wang S."/>
            <person name="Wang C."/>
            <person name="Xun L."/>
            <person name="Zhao G.-P."/>
            <person name="Zhou Z."/>
            <person name="Qu Y."/>
        </authorList>
    </citation>
    <scope>NUCLEOTIDE SEQUENCE [LARGE SCALE GENOMIC DNA]</scope>
    <source>
        <strain evidence="5">114-2 / CGMCC 5302</strain>
    </source>
</reference>
<proteinExistence type="predicted"/>
<dbReference type="InterPro" id="IPR012677">
    <property type="entry name" value="Nucleotide-bd_a/b_plait_sf"/>
</dbReference>
<dbReference type="Proteomes" id="UP000019376">
    <property type="component" value="Unassembled WGS sequence"/>
</dbReference>
<name>S8ALC8_PENO1</name>
<organism evidence="4 5">
    <name type="scientific">Penicillium oxalicum (strain 114-2 / CGMCC 5302)</name>
    <name type="common">Penicillium decumbens</name>
    <dbReference type="NCBI Taxonomy" id="933388"/>
    <lineage>
        <taxon>Eukaryota</taxon>
        <taxon>Fungi</taxon>
        <taxon>Dikarya</taxon>
        <taxon>Ascomycota</taxon>
        <taxon>Pezizomycotina</taxon>
        <taxon>Eurotiomycetes</taxon>
        <taxon>Eurotiomycetidae</taxon>
        <taxon>Eurotiales</taxon>
        <taxon>Aspergillaceae</taxon>
        <taxon>Penicillium</taxon>
    </lineage>
</organism>
<dbReference type="SMART" id="SM00360">
    <property type="entry name" value="RRM"/>
    <property type="match status" value="1"/>
</dbReference>
<keyword evidence="5" id="KW-1185">Reference proteome</keyword>
<dbReference type="Pfam" id="PF00076">
    <property type="entry name" value="RRM_1"/>
    <property type="match status" value="1"/>
</dbReference>
<gene>
    <name evidence="4" type="ORF">PDE_01606</name>
</gene>
<evidence type="ECO:0000313" key="5">
    <source>
        <dbReference type="Proteomes" id="UP000019376"/>
    </source>
</evidence>
<feature type="compositionally biased region" description="Low complexity" evidence="2">
    <location>
        <begin position="569"/>
        <end position="588"/>
    </location>
</feature>
<dbReference type="SUPFAM" id="SSF54928">
    <property type="entry name" value="RNA-binding domain, RBD"/>
    <property type="match status" value="1"/>
</dbReference>
<accession>S8ALC8</accession>
<dbReference type="HOGENOM" id="CLU_438794_0_0_1"/>
<evidence type="ECO:0000256" key="2">
    <source>
        <dbReference type="SAM" id="MobiDB-lite"/>
    </source>
</evidence>
<dbReference type="OrthoDB" id="410044at2759"/>
<feature type="region of interest" description="Disordered" evidence="2">
    <location>
        <begin position="1"/>
        <end position="27"/>
    </location>
</feature>
<feature type="region of interest" description="Disordered" evidence="2">
    <location>
        <begin position="541"/>
        <end position="623"/>
    </location>
</feature>
<dbReference type="eggNOG" id="ENOG502QUGB">
    <property type="taxonomic scope" value="Eukaryota"/>
</dbReference>
<dbReference type="PROSITE" id="PS50102">
    <property type="entry name" value="RRM"/>
    <property type="match status" value="1"/>
</dbReference>
<dbReference type="Gene3D" id="3.30.70.330">
    <property type="match status" value="1"/>
</dbReference>
<dbReference type="AlphaFoldDB" id="S8ALC8"/>
<feature type="compositionally biased region" description="Basic and acidic residues" evidence="2">
    <location>
        <begin position="13"/>
        <end position="25"/>
    </location>
</feature>
<dbReference type="GO" id="GO:0003723">
    <property type="term" value="F:RNA binding"/>
    <property type="evidence" value="ECO:0007669"/>
    <property type="project" value="UniProtKB-UniRule"/>
</dbReference>